<dbReference type="PROSITE" id="PS50887">
    <property type="entry name" value="GGDEF"/>
    <property type="match status" value="1"/>
</dbReference>
<dbReference type="InterPro" id="IPR013767">
    <property type="entry name" value="PAS_fold"/>
</dbReference>
<dbReference type="InterPro" id="IPR000014">
    <property type="entry name" value="PAS"/>
</dbReference>
<dbReference type="NCBIfam" id="TIGR00229">
    <property type="entry name" value="sensory_box"/>
    <property type="match status" value="3"/>
</dbReference>
<dbReference type="SMART" id="SM00052">
    <property type="entry name" value="EAL"/>
    <property type="match status" value="1"/>
</dbReference>
<dbReference type="InterPro" id="IPR052155">
    <property type="entry name" value="Biofilm_reg_signaling"/>
</dbReference>
<dbReference type="NCBIfam" id="TIGR00254">
    <property type="entry name" value="GGDEF"/>
    <property type="match status" value="1"/>
</dbReference>
<evidence type="ECO:0000256" key="1">
    <source>
        <dbReference type="ARBA" id="ARBA00051114"/>
    </source>
</evidence>
<feature type="domain" description="PAS" evidence="2">
    <location>
        <begin position="28"/>
        <end position="78"/>
    </location>
</feature>
<dbReference type="Pfam" id="PF00990">
    <property type="entry name" value="GGDEF"/>
    <property type="match status" value="1"/>
</dbReference>
<protein>
    <submittedName>
        <fullName evidence="6">Diguanylate cyclase/phosphodiesterase (GGDEF &amp; EAL domains) with PAS/PAC sensor(S)</fullName>
    </submittedName>
</protein>
<feature type="domain" description="PAS" evidence="2">
    <location>
        <begin position="129"/>
        <end position="199"/>
    </location>
</feature>
<reference evidence="6 7" key="1">
    <citation type="submission" date="2015-01" db="EMBL/GenBank/DDBJ databases">
        <title>Genome Sequence of Magnetospirillum magnetotacticum Strain MS-1.</title>
        <authorList>
            <person name="Marinov G.K."/>
            <person name="Smalley M.D."/>
            <person name="DeSalvo G."/>
        </authorList>
    </citation>
    <scope>NUCLEOTIDE SEQUENCE [LARGE SCALE GENOMIC DNA]</scope>
    <source>
        <strain evidence="6 7">MS-1</strain>
    </source>
</reference>
<feature type="domain" description="EAL" evidence="4">
    <location>
        <begin position="545"/>
        <end position="799"/>
    </location>
</feature>
<evidence type="ECO:0000259" key="4">
    <source>
        <dbReference type="PROSITE" id="PS50883"/>
    </source>
</evidence>
<evidence type="ECO:0000259" key="5">
    <source>
        <dbReference type="PROSITE" id="PS50887"/>
    </source>
</evidence>
<dbReference type="CDD" id="cd01949">
    <property type="entry name" value="GGDEF"/>
    <property type="match status" value="1"/>
</dbReference>
<dbReference type="FunFam" id="3.20.20.450:FF:000001">
    <property type="entry name" value="Cyclic di-GMP phosphodiesterase yahA"/>
    <property type="match status" value="1"/>
</dbReference>
<gene>
    <name evidence="6" type="ORF">CCC_03467</name>
</gene>
<dbReference type="FunFam" id="3.30.70.270:FF:000001">
    <property type="entry name" value="Diguanylate cyclase domain protein"/>
    <property type="match status" value="1"/>
</dbReference>
<dbReference type="OrthoDB" id="7251575at2"/>
<dbReference type="AlphaFoldDB" id="A0A0C2YHN7"/>
<dbReference type="PROSITE" id="PS50113">
    <property type="entry name" value="PAC"/>
    <property type="match status" value="1"/>
</dbReference>
<dbReference type="STRING" id="272627.CCC_03467"/>
<dbReference type="SUPFAM" id="SSF55073">
    <property type="entry name" value="Nucleotide cyclase"/>
    <property type="match status" value="1"/>
</dbReference>
<dbReference type="Proteomes" id="UP000031971">
    <property type="component" value="Unassembled WGS sequence"/>
</dbReference>
<keyword evidence="7" id="KW-1185">Reference proteome</keyword>
<dbReference type="InterPro" id="IPR001633">
    <property type="entry name" value="EAL_dom"/>
</dbReference>
<dbReference type="SUPFAM" id="SSF55785">
    <property type="entry name" value="PYP-like sensor domain (PAS domain)"/>
    <property type="match status" value="3"/>
</dbReference>
<organism evidence="6 7">
    <name type="scientific">Paramagnetospirillum magnetotacticum MS-1</name>
    <dbReference type="NCBI Taxonomy" id="272627"/>
    <lineage>
        <taxon>Bacteria</taxon>
        <taxon>Pseudomonadati</taxon>
        <taxon>Pseudomonadota</taxon>
        <taxon>Alphaproteobacteria</taxon>
        <taxon>Rhodospirillales</taxon>
        <taxon>Magnetospirillaceae</taxon>
        <taxon>Paramagnetospirillum</taxon>
    </lineage>
</organism>
<dbReference type="Pfam" id="PF00563">
    <property type="entry name" value="EAL"/>
    <property type="match status" value="1"/>
</dbReference>
<evidence type="ECO:0000259" key="2">
    <source>
        <dbReference type="PROSITE" id="PS50112"/>
    </source>
</evidence>
<dbReference type="InterPro" id="IPR035965">
    <property type="entry name" value="PAS-like_dom_sf"/>
</dbReference>
<evidence type="ECO:0000313" key="7">
    <source>
        <dbReference type="Proteomes" id="UP000031971"/>
    </source>
</evidence>
<dbReference type="SMART" id="SM00086">
    <property type="entry name" value="PAC"/>
    <property type="match status" value="2"/>
</dbReference>
<dbReference type="InterPro" id="IPR012226">
    <property type="entry name" value="Diguanyl_cyclase/Pdiesterase"/>
</dbReference>
<evidence type="ECO:0000259" key="3">
    <source>
        <dbReference type="PROSITE" id="PS50113"/>
    </source>
</evidence>
<dbReference type="PANTHER" id="PTHR44757:SF2">
    <property type="entry name" value="BIOFILM ARCHITECTURE MAINTENANCE PROTEIN MBAA"/>
    <property type="match status" value="1"/>
</dbReference>
<dbReference type="PROSITE" id="PS50112">
    <property type="entry name" value="PAS"/>
    <property type="match status" value="3"/>
</dbReference>
<dbReference type="EMBL" id="JXSL01000025">
    <property type="protein sequence ID" value="KIL99249.1"/>
    <property type="molecule type" value="Genomic_DNA"/>
</dbReference>
<dbReference type="InterPro" id="IPR035919">
    <property type="entry name" value="EAL_sf"/>
</dbReference>
<dbReference type="Pfam" id="PF00989">
    <property type="entry name" value="PAS"/>
    <property type="match status" value="1"/>
</dbReference>
<dbReference type="PANTHER" id="PTHR44757">
    <property type="entry name" value="DIGUANYLATE CYCLASE DGCP"/>
    <property type="match status" value="1"/>
</dbReference>
<dbReference type="Pfam" id="PF08448">
    <property type="entry name" value="PAS_4"/>
    <property type="match status" value="1"/>
</dbReference>
<dbReference type="SMART" id="SM00267">
    <property type="entry name" value="GGDEF"/>
    <property type="match status" value="1"/>
</dbReference>
<dbReference type="Gene3D" id="3.20.20.450">
    <property type="entry name" value="EAL domain"/>
    <property type="match status" value="1"/>
</dbReference>
<comment type="catalytic activity">
    <reaction evidence="1">
        <text>3',3'-c-di-GMP + H2O = 5'-phosphoguanylyl(3'-&gt;5')guanosine + H(+)</text>
        <dbReference type="Rhea" id="RHEA:24902"/>
        <dbReference type="ChEBI" id="CHEBI:15377"/>
        <dbReference type="ChEBI" id="CHEBI:15378"/>
        <dbReference type="ChEBI" id="CHEBI:58754"/>
        <dbReference type="ChEBI" id="CHEBI:58805"/>
        <dbReference type="EC" id="3.1.4.52"/>
    </reaction>
    <physiologicalReaction direction="left-to-right" evidence="1">
        <dbReference type="Rhea" id="RHEA:24903"/>
    </physiologicalReaction>
</comment>
<dbReference type="SUPFAM" id="SSF141868">
    <property type="entry name" value="EAL domain-like"/>
    <property type="match status" value="1"/>
</dbReference>
<dbReference type="CDD" id="cd00130">
    <property type="entry name" value="PAS"/>
    <property type="match status" value="3"/>
</dbReference>
<evidence type="ECO:0000313" key="6">
    <source>
        <dbReference type="EMBL" id="KIL99249.1"/>
    </source>
</evidence>
<dbReference type="InterPro" id="IPR013656">
    <property type="entry name" value="PAS_4"/>
</dbReference>
<dbReference type="Gene3D" id="3.30.450.20">
    <property type="entry name" value="PAS domain"/>
    <property type="match status" value="3"/>
</dbReference>
<dbReference type="InterPro" id="IPR001610">
    <property type="entry name" value="PAC"/>
</dbReference>
<dbReference type="InterPro" id="IPR043128">
    <property type="entry name" value="Rev_trsase/Diguanyl_cyclase"/>
</dbReference>
<dbReference type="Gene3D" id="3.30.70.270">
    <property type="match status" value="1"/>
</dbReference>
<dbReference type="InterPro" id="IPR000700">
    <property type="entry name" value="PAS-assoc_C"/>
</dbReference>
<feature type="domain" description="PAS" evidence="2">
    <location>
        <begin position="246"/>
        <end position="292"/>
    </location>
</feature>
<dbReference type="Pfam" id="PF13426">
    <property type="entry name" value="PAS_9"/>
    <property type="match status" value="1"/>
</dbReference>
<dbReference type="InterPro" id="IPR029787">
    <property type="entry name" value="Nucleotide_cyclase"/>
</dbReference>
<feature type="domain" description="PAC" evidence="3">
    <location>
        <begin position="317"/>
        <end position="371"/>
    </location>
</feature>
<dbReference type="CDD" id="cd01948">
    <property type="entry name" value="EAL"/>
    <property type="match status" value="1"/>
</dbReference>
<comment type="caution">
    <text evidence="6">The sequence shown here is derived from an EMBL/GenBank/DDBJ whole genome shotgun (WGS) entry which is preliminary data.</text>
</comment>
<accession>A0A0C2YHN7</accession>
<dbReference type="InterPro" id="IPR000160">
    <property type="entry name" value="GGDEF_dom"/>
</dbReference>
<dbReference type="RefSeq" id="WP_041040698.1">
    <property type="nucleotide sequence ID" value="NZ_JXSL01000025.1"/>
</dbReference>
<dbReference type="PIRSF" id="PIRSF005925">
    <property type="entry name" value="Dos"/>
    <property type="match status" value="1"/>
</dbReference>
<feature type="domain" description="GGDEF" evidence="5">
    <location>
        <begin position="403"/>
        <end position="536"/>
    </location>
</feature>
<name>A0A0C2YHN7_PARME</name>
<sequence>MSLPAEITDFLGILDESPIGVSVSRRRDGQVVFVNRRFCQVTGMTPDQCIGHPARRLFADDDQRREVVRQLKEAGEIADADVKFFRVDGTSFWSVLTIRSASLNGEAVNLAWIYDVSKRKQAEQTILDGKALIRAMLDSSTDGIVLVNAAGTILALNAAASSFFEKKSDDLPGKSIWDHLPEAVTSSMRRGVERVLARGETVEGHYAIGARLFDIHMHLVDNASGNHDRVAVFSRDVTQIHQRRLQLRKLETALEQAPVAVMITDAQGAIEYVNRAFVLVSGYSEDEVLGRNPRLLKSGETVASVFRDMWQCLSGGATWQGELCNRAKDGSLFWEYATISPIRDDDGVTTHYMAVKENITQRKETEQQLVHQATHDTLTGLPNRLLLEDRVHHAIEVAKREGRRIGLMFLDLDRFKIVNDSLGHVAGDQLLKVVADRLRHTLRRSDTVARLGGDEFVVVLTHFQSSSELAEVAEKISTALDEPVELSGHKVHVGASIGIALFPEDGDDFNSLMKDADTAMYRAKQKGRNTFCFYDSNMNDEALDRLKLEEALRHALVRGEFQLFYQPQVDLQTGVTSSVEALIRWNSPERGQVSPALFIPIAEESNLISMIGWWVLEESCRQLAVWREAGLTGIKVAVNVSGRQFLNHALVECISDLMTQYGVLPSQLEIELTESTVMAEPDRAIEQLTRLREIGIQVSVDDFGTGYSSLSYLKKLPLNTIKVDRSFVRDVNNQSDNAAIVSAILGLADALDMSIVAEGVETEGEEIHLKEAGCIKVQGFRYAKPMPAEQLATWMQRETM</sequence>
<dbReference type="SMART" id="SM00091">
    <property type="entry name" value="PAS"/>
    <property type="match status" value="3"/>
</dbReference>
<dbReference type="GO" id="GO:0071111">
    <property type="term" value="F:cyclic-guanylate-specific phosphodiesterase activity"/>
    <property type="evidence" value="ECO:0007669"/>
    <property type="project" value="UniProtKB-EC"/>
</dbReference>
<dbReference type="GO" id="GO:0071732">
    <property type="term" value="P:cellular response to nitric oxide"/>
    <property type="evidence" value="ECO:0007669"/>
    <property type="project" value="UniProtKB-ARBA"/>
</dbReference>
<proteinExistence type="predicted"/>
<dbReference type="PROSITE" id="PS50883">
    <property type="entry name" value="EAL"/>
    <property type="match status" value="1"/>
</dbReference>
<dbReference type="GO" id="GO:0006355">
    <property type="term" value="P:regulation of DNA-templated transcription"/>
    <property type="evidence" value="ECO:0007669"/>
    <property type="project" value="InterPro"/>
</dbReference>